<dbReference type="PANTHER" id="PTHR10404">
    <property type="entry name" value="N-ACETYLATED-ALPHA-LINKED ACIDIC DIPEPTIDASE"/>
    <property type="match status" value="1"/>
</dbReference>
<comment type="similarity">
    <text evidence="1">Belongs to the peptidase M28 family. M28B subfamily.</text>
</comment>
<gene>
    <name evidence="8" type="ORF">AAL_05514</name>
</gene>
<feature type="transmembrane region" description="Helical" evidence="4">
    <location>
        <begin position="35"/>
        <end position="58"/>
    </location>
</feature>
<feature type="coiled-coil region" evidence="2">
    <location>
        <begin position="682"/>
        <end position="709"/>
    </location>
</feature>
<accession>A0A168ADL9</accession>
<dbReference type="OrthoDB" id="5841748at2759"/>
<feature type="compositionally biased region" description="Polar residues" evidence="3">
    <location>
        <begin position="1"/>
        <end position="12"/>
    </location>
</feature>
<feature type="region of interest" description="Disordered" evidence="3">
    <location>
        <begin position="1"/>
        <end position="30"/>
    </location>
</feature>
<keyword evidence="4" id="KW-0472">Membrane</keyword>
<dbReference type="STRING" id="1081109.A0A168ADL9"/>
<protein>
    <submittedName>
        <fullName evidence="8">Transferrin receptor-like, dimerization domain protein</fullName>
    </submittedName>
</protein>
<feature type="domain" description="Peptidase M28" evidence="7">
    <location>
        <begin position="409"/>
        <end position="595"/>
    </location>
</feature>
<dbReference type="InterPro" id="IPR003137">
    <property type="entry name" value="PA_domain"/>
</dbReference>
<sequence length="813" mass="89225">MPISEKTSSETSPLLGKRSRSFHGVPTPTEGPSRAWFLSVLGAVLAILIIYPTVGYLFSPCTHYNHHGRHGLSSKSHRHHKHLSHEKLKKILLETPSAQHAREWSRYYASGPHLAGKNFSQASPFPPSGFHFADWTREKWASWGVDASIAEYDVYINYPVDHSLSLLKRADDAADSWECAFNASLTEAVLDEDPTTALEDGIPTFHGYSASGNVTGQFVYVNYGTYQDYQDLVDAGVELEGKIAIARYGGIFRGLKVKRAQDLGMIGTVLYTDPGDDGDKQEVNGYKQYPEGPARHESSVQRGSVEFLSVRAGDPTTPGYPSKPGVPRAPVNDVIPSIPSLPISYTDAVPILRALNGHGPKAAKFSNYWNRNLGLGHKGVDYNIGPSPPDLVLNLYNKQEYTTTPQWDVIGVVNGTIPNEVIVVGNHRDAWIAGGAGDPNSGSAVMNEVIRSVGKAVRAGWRPLRTIVFGSWDGEEYGLTGSTEWVEEYLPWLTEANVAYINVDMGTTGSQFMAAAAPLLNQILRNATYMVASPNQTVPGQTVGDVWDGQINTMGSGSDFTAFQDYAGVPSIDMGFEAAADGPVYHYHSNYDSFHWMEKYGDPGFVYHLTMARVLGMVVAELANNVVIPFGATEYADALGGYLHKVEERLRGADESAGDDVAMFARRGAVRSSNSTAARGSTDEFEASLKTLKRSLKDLRARAAKLDARAAWANGQLEGGVPWWDLVGKIRLWKTITRVNLQYKYFERHFLWQGGLDNRSWFKHVVFAPGLWTGYAGAVYPGLMESIDAKDYKNGVKWAKIINHCVGKATKSI</sequence>
<dbReference type="CDD" id="cd08022">
    <property type="entry name" value="M28_PSMA_like"/>
    <property type="match status" value="1"/>
</dbReference>
<dbReference type="FunFam" id="3.50.30.30:FF:000008">
    <property type="entry name" value="Glutamate carboxypeptidase 2"/>
    <property type="match status" value="1"/>
</dbReference>
<evidence type="ECO:0000313" key="9">
    <source>
        <dbReference type="Proteomes" id="UP000078544"/>
    </source>
</evidence>
<dbReference type="Pfam" id="PF04389">
    <property type="entry name" value="Peptidase_M28"/>
    <property type="match status" value="1"/>
</dbReference>
<dbReference type="CDD" id="cd02121">
    <property type="entry name" value="PA_GCPII_like"/>
    <property type="match status" value="1"/>
</dbReference>
<evidence type="ECO:0000256" key="3">
    <source>
        <dbReference type="SAM" id="MobiDB-lite"/>
    </source>
</evidence>
<evidence type="ECO:0000259" key="6">
    <source>
        <dbReference type="Pfam" id="PF04253"/>
    </source>
</evidence>
<dbReference type="InterPro" id="IPR007484">
    <property type="entry name" value="Peptidase_M28"/>
</dbReference>
<evidence type="ECO:0000259" key="5">
    <source>
        <dbReference type="Pfam" id="PF02225"/>
    </source>
</evidence>
<dbReference type="GO" id="GO:0004180">
    <property type="term" value="F:carboxypeptidase activity"/>
    <property type="evidence" value="ECO:0007669"/>
    <property type="project" value="TreeGrafter"/>
</dbReference>
<evidence type="ECO:0000256" key="4">
    <source>
        <dbReference type="SAM" id="Phobius"/>
    </source>
</evidence>
<feature type="domain" description="PA" evidence="5">
    <location>
        <begin position="214"/>
        <end position="292"/>
    </location>
</feature>
<evidence type="ECO:0000256" key="1">
    <source>
        <dbReference type="ARBA" id="ARBA00005634"/>
    </source>
</evidence>
<name>A0A168ADL9_9HYPO</name>
<dbReference type="InterPro" id="IPR039373">
    <property type="entry name" value="Peptidase_M28B"/>
</dbReference>
<comment type="caution">
    <text evidence="8">The sequence shown here is derived from an EMBL/GenBank/DDBJ whole genome shotgun (WGS) entry which is preliminary data.</text>
</comment>
<dbReference type="SUPFAM" id="SSF53187">
    <property type="entry name" value="Zn-dependent exopeptidases"/>
    <property type="match status" value="1"/>
</dbReference>
<dbReference type="Gene3D" id="3.50.30.30">
    <property type="match status" value="1"/>
</dbReference>
<dbReference type="Gene3D" id="3.40.630.10">
    <property type="entry name" value="Zn peptidases"/>
    <property type="match status" value="1"/>
</dbReference>
<organism evidence="8 9">
    <name type="scientific">Moelleriella libera RCEF 2490</name>
    <dbReference type="NCBI Taxonomy" id="1081109"/>
    <lineage>
        <taxon>Eukaryota</taxon>
        <taxon>Fungi</taxon>
        <taxon>Dikarya</taxon>
        <taxon>Ascomycota</taxon>
        <taxon>Pezizomycotina</taxon>
        <taxon>Sordariomycetes</taxon>
        <taxon>Hypocreomycetidae</taxon>
        <taxon>Hypocreales</taxon>
        <taxon>Clavicipitaceae</taxon>
        <taxon>Moelleriella</taxon>
    </lineage>
</organism>
<keyword evidence="4" id="KW-0812">Transmembrane</keyword>
<dbReference type="FunFam" id="3.40.630.10:FF:000101">
    <property type="entry name" value="N-acetylated alpha-linked acidic dipeptidase like 1"/>
    <property type="match status" value="1"/>
</dbReference>
<evidence type="ECO:0000259" key="7">
    <source>
        <dbReference type="Pfam" id="PF04389"/>
    </source>
</evidence>
<dbReference type="InterPro" id="IPR046450">
    <property type="entry name" value="PA_dom_sf"/>
</dbReference>
<evidence type="ECO:0000256" key="2">
    <source>
        <dbReference type="SAM" id="Coils"/>
    </source>
</evidence>
<dbReference type="SUPFAM" id="SSF52025">
    <property type="entry name" value="PA domain"/>
    <property type="match status" value="1"/>
</dbReference>
<keyword evidence="2" id="KW-0175">Coiled coil</keyword>
<keyword evidence="4" id="KW-1133">Transmembrane helix</keyword>
<dbReference type="Pfam" id="PF02225">
    <property type="entry name" value="PA"/>
    <property type="match status" value="1"/>
</dbReference>
<dbReference type="InterPro" id="IPR007365">
    <property type="entry name" value="TFR-like_dimer_dom"/>
</dbReference>
<dbReference type="PANTHER" id="PTHR10404:SF46">
    <property type="entry name" value="VACUOLAR PROTEIN SORTING-ASSOCIATED PROTEIN 70"/>
    <property type="match status" value="1"/>
</dbReference>
<proteinExistence type="inferred from homology"/>
<dbReference type="InterPro" id="IPR036757">
    <property type="entry name" value="TFR-like_dimer_dom_sf"/>
</dbReference>
<dbReference type="Proteomes" id="UP000078544">
    <property type="component" value="Unassembled WGS sequence"/>
</dbReference>
<evidence type="ECO:0000313" key="8">
    <source>
        <dbReference type="EMBL" id="KZZ93798.1"/>
    </source>
</evidence>
<dbReference type="EMBL" id="AZGY01000012">
    <property type="protein sequence ID" value="KZZ93798.1"/>
    <property type="molecule type" value="Genomic_DNA"/>
</dbReference>
<dbReference type="AlphaFoldDB" id="A0A168ADL9"/>
<keyword evidence="9" id="KW-1185">Reference proteome</keyword>
<dbReference type="Pfam" id="PF04253">
    <property type="entry name" value="TFR_dimer"/>
    <property type="match status" value="1"/>
</dbReference>
<feature type="domain" description="Transferrin receptor-like dimerisation" evidence="6">
    <location>
        <begin position="688"/>
        <end position="812"/>
    </location>
</feature>
<dbReference type="SUPFAM" id="SSF47672">
    <property type="entry name" value="Transferrin receptor-like dimerisation domain"/>
    <property type="match status" value="1"/>
</dbReference>
<reference evidence="8 9" key="1">
    <citation type="journal article" date="2016" name="Genome Biol. Evol.">
        <title>Divergent and convergent evolution of fungal pathogenicity.</title>
        <authorList>
            <person name="Shang Y."/>
            <person name="Xiao G."/>
            <person name="Zheng P."/>
            <person name="Cen K."/>
            <person name="Zhan S."/>
            <person name="Wang C."/>
        </authorList>
    </citation>
    <scope>NUCLEOTIDE SEQUENCE [LARGE SCALE GENOMIC DNA]</scope>
    <source>
        <strain evidence="8 9">RCEF 2490</strain>
    </source>
</reference>
<keyword evidence="8" id="KW-0675">Receptor</keyword>
<dbReference type="Gene3D" id="1.20.930.40">
    <property type="entry name" value="Transferrin receptor-like, dimerisation domain"/>
    <property type="match status" value="1"/>
</dbReference>